<dbReference type="PANTHER" id="PTHR48080">
    <property type="entry name" value="D-GALACTONATE DEHYDRATASE-RELATED"/>
    <property type="match status" value="1"/>
</dbReference>
<dbReference type="AlphaFoldDB" id="A0A5B2VCJ6"/>
<protein>
    <submittedName>
        <fullName evidence="2">Mandelate racemase/muconate lactonizing enzyme family protein</fullName>
    </submittedName>
</protein>
<dbReference type="SUPFAM" id="SSF51604">
    <property type="entry name" value="Enolase C-terminal domain-like"/>
    <property type="match status" value="1"/>
</dbReference>
<keyword evidence="3" id="KW-1185">Reference proteome</keyword>
<dbReference type="GO" id="GO:0003824">
    <property type="term" value="F:catalytic activity"/>
    <property type="evidence" value="ECO:0007669"/>
    <property type="project" value="UniProtKB-ARBA"/>
</dbReference>
<dbReference type="InterPro" id="IPR013341">
    <property type="entry name" value="Mandelate_racemase_N_dom"/>
</dbReference>
<dbReference type="Pfam" id="PF02746">
    <property type="entry name" value="MR_MLE_N"/>
    <property type="match status" value="1"/>
</dbReference>
<dbReference type="SFLD" id="SFLDG00179">
    <property type="entry name" value="mandelate_racemase"/>
    <property type="match status" value="1"/>
</dbReference>
<dbReference type="CDD" id="cd03316">
    <property type="entry name" value="MR_like"/>
    <property type="match status" value="1"/>
</dbReference>
<dbReference type="InterPro" id="IPR029017">
    <property type="entry name" value="Enolase-like_N"/>
</dbReference>
<evidence type="ECO:0000313" key="2">
    <source>
        <dbReference type="EMBL" id="KAA2236465.1"/>
    </source>
</evidence>
<dbReference type="InterPro" id="IPR036849">
    <property type="entry name" value="Enolase-like_C_sf"/>
</dbReference>
<evidence type="ECO:0000259" key="1">
    <source>
        <dbReference type="SMART" id="SM00922"/>
    </source>
</evidence>
<dbReference type="Proteomes" id="UP000323142">
    <property type="component" value="Unassembled WGS sequence"/>
</dbReference>
<dbReference type="InterPro" id="IPR029065">
    <property type="entry name" value="Enolase_C-like"/>
</dbReference>
<dbReference type="Gene3D" id="3.30.390.10">
    <property type="entry name" value="Enolase-like, N-terminal domain"/>
    <property type="match status" value="1"/>
</dbReference>
<evidence type="ECO:0000313" key="3">
    <source>
        <dbReference type="Proteomes" id="UP000323142"/>
    </source>
</evidence>
<dbReference type="InterPro" id="IPR034593">
    <property type="entry name" value="DgoD-like"/>
</dbReference>
<sequence>MRVEAVDFFYLSMPEVTTEADGSQDALLVRVAAGGYVGWGECEASPLVSIAAFVTPMSHGVCRPVSASVLGREIENPDDIARMSAEVAYNSMDLLQAPHTWSGVEMALWDLLGKARGEPVWRLLGYGRSEPKVPYASVLFGDNPQETLERARRSRAAGFRAGKFGWGPIGRGSAREDAEHFVAAREGLGPDGLLLVDMGQIFGEDVDRAAERLPALDAAGALWLEEPFAGHAYEAYGALARRLDRGVRLAGGEAAHNVHMARHLISIGGVGYIQIDCGRIGGIGPAKQVADEAAATGVTFVNHTFTSHLALSASLQPYAGLEDHRICEFPAAPKPLALAFTANYVERNADGEIAAPDAPGLGIEISPDGAKPYLRDVRIEVDGRVIFKTAKLT</sequence>
<name>A0A5B2VCJ6_9HYPH</name>
<dbReference type="InterPro" id="IPR013342">
    <property type="entry name" value="Mandelate_racemase_C"/>
</dbReference>
<dbReference type="RefSeq" id="WP_149818972.1">
    <property type="nucleotide sequence ID" value="NZ_VUOA01000027.1"/>
</dbReference>
<dbReference type="EMBL" id="VUOA01000027">
    <property type="protein sequence ID" value="KAA2236465.1"/>
    <property type="molecule type" value="Genomic_DNA"/>
</dbReference>
<reference evidence="2 3" key="1">
    <citation type="submission" date="2019-09" db="EMBL/GenBank/DDBJ databases">
        <title>Salinarimonas rosea gen. nov., sp. nov., a new member of the a-2 subgroup of the Proteobacteria.</title>
        <authorList>
            <person name="Liu J."/>
        </authorList>
    </citation>
    <scope>NUCLEOTIDE SEQUENCE [LARGE SCALE GENOMIC DNA]</scope>
    <source>
        <strain evidence="2 3">BN140002</strain>
    </source>
</reference>
<organism evidence="2 3">
    <name type="scientific">Salinarimonas soli</name>
    <dbReference type="NCBI Taxonomy" id="1638099"/>
    <lineage>
        <taxon>Bacteria</taxon>
        <taxon>Pseudomonadati</taxon>
        <taxon>Pseudomonadota</taxon>
        <taxon>Alphaproteobacteria</taxon>
        <taxon>Hyphomicrobiales</taxon>
        <taxon>Salinarimonadaceae</taxon>
        <taxon>Salinarimonas</taxon>
    </lineage>
</organism>
<dbReference type="SMART" id="SM00922">
    <property type="entry name" value="MR_MLE"/>
    <property type="match status" value="1"/>
</dbReference>
<dbReference type="OrthoDB" id="9775441at2"/>
<proteinExistence type="predicted"/>
<dbReference type="SUPFAM" id="SSF54826">
    <property type="entry name" value="Enolase N-terminal domain-like"/>
    <property type="match status" value="1"/>
</dbReference>
<reference evidence="2 3" key="2">
    <citation type="submission" date="2019-09" db="EMBL/GenBank/DDBJ databases">
        <authorList>
            <person name="Jin C."/>
        </authorList>
    </citation>
    <scope>NUCLEOTIDE SEQUENCE [LARGE SCALE GENOMIC DNA]</scope>
    <source>
        <strain evidence="2 3">BN140002</strain>
    </source>
</reference>
<dbReference type="SFLD" id="SFLDS00001">
    <property type="entry name" value="Enolase"/>
    <property type="match status" value="1"/>
</dbReference>
<dbReference type="Pfam" id="PF13378">
    <property type="entry name" value="MR_MLE_C"/>
    <property type="match status" value="1"/>
</dbReference>
<comment type="caution">
    <text evidence="2">The sequence shown here is derived from an EMBL/GenBank/DDBJ whole genome shotgun (WGS) entry which is preliminary data.</text>
</comment>
<dbReference type="Gene3D" id="3.20.20.120">
    <property type="entry name" value="Enolase-like C-terminal domain"/>
    <property type="match status" value="1"/>
</dbReference>
<feature type="domain" description="Mandelate racemase/muconate lactonizing enzyme C-terminal" evidence="1">
    <location>
        <begin position="144"/>
        <end position="246"/>
    </location>
</feature>
<gene>
    <name evidence="2" type="ORF">F0L46_15100</name>
</gene>
<accession>A0A5B2VCJ6</accession>